<dbReference type="InterPro" id="IPR051317">
    <property type="entry name" value="Gfo/Idh/MocA_oxidoreduct"/>
</dbReference>
<evidence type="ECO:0000313" key="4">
    <source>
        <dbReference type="Proteomes" id="UP000799772"/>
    </source>
</evidence>
<dbReference type="Pfam" id="PF22685">
    <property type="entry name" value="Gal80p_C-like"/>
    <property type="match status" value="1"/>
</dbReference>
<accession>A0A9P4IHH9</accession>
<dbReference type="InterPro" id="IPR000683">
    <property type="entry name" value="Gfo/Idh/MocA-like_OxRdtase_N"/>
</dbReference>
<reference evidence="3" key="1">
    <citation type="journal article" date="2020" name="Stud. Mycol.">
        <title>101 Dothideomycetes genomes: a test case for predicting lifestyles and emergence of pathogens.</title>
        <authorList>
            <person name="Haridas S."/>
            <person name="Albert R."/>
            <person name="Binder M."/>
            <person name="Bloem J."/>
            <person name="Labutti K."/>
            <person name="Salamov A."/>
            <person name="Andreopoulos B."/>
            <person name="Baker S."/>
            <person name="Barry K."/>
            <person name="Bills G."/>
            <person name="Bluhm B."/>
            <person name="Cannon C."/>
            <person name="Castanera R."/>
            <person name="Culley D."/>
            <person name="Daum C."/>
            <person name="Ezra D."/>
            <person name="Gonzalez J."/>
            <person name="Henrissat B."/>
            <person name="Kuo A."/>
            <person name="Liang C."/>
            <person name="Lipzen A."/>
            <person name="Lutzoni F."/>
            <person name="Magnuson J."/>
            <person name="Mondo S."/>
            <person name="Nolan M."/>
            <person name="Ohm R."/>
            <person name="Pangilinan J."/>
            <person name="Park H.-J."/>
            <person name="Ramirez L."/>
            <person name="Alfaro M."/>
            <person name="Sun H."/>
            <person name="Tritt A."/>
            <person name="Yoshinaga Y."/>
            <person name="Zwiers L.-H."/>
            <person name="Turgeon B."/>
            <person name="Goodwin S."/>
            <person name="Spatafora J."/>
            <person name="Crous P."/>
            <person name="Grigoriev I."/>
        </authorList>
    </citation>
    <scope>NUCLEOTIDE SEQUENCE</scope>
    <source>
        <strain evidence="3">CBS 133067</strain>
    </source>
</reference>
<dbReference type="AlphaFoldDB" id="A0A9P4IHH9"/>
<evidence type="ECO:0000313" key="3">
    <source>
        <dbReference type="EMBL" id="KAF2099742.1"/>
    </source>
</evidence>
<evidence type="ECO:0000259" key="1">
    <source>
        <dbReference type="Pfam" id="PF01408"/>
    </source>
</evidence>
<dbReference type="SUPFAM" id="SSF51735">
    <property type="entry name" value="NAD(P)-binding Rossmann-fold domains"/>
    <property type="match status" value="1"/>
</dbReference>
<comment type="caution">
    <text evidence="3">The sequence shown here is derived from an EMBL/GenBank/DDBJ whole genome shotgun (WGS) entry which is preliminary data.</text>
</comment>
<evidence type="ECO:0000259" key="2">
    <source>
        <dbReference type="Pfam" id="PF22685"/>
    </source>
</evidence>
<dbReference type="OrthoDB" id="64915at2759"/>
<name>A0A9P4IHH9_9PEZI</name>
<dbReference type="PANTHER" id="PTHR43708:SF1">
    <property type="entry name" value="GALACTOSE_LACTOSE METABOLISM REGULATORY PROTEIN GAL80"/>
    <property type="match status" value="1"/>
</dbReference>
<dbReference type="Gene3D" id="3.30.360.10">
    <property type="entry name" value="Dihydrodipicolinate Reductase, domain 2"/>
    <property type="match status" value="1"/>
</dbReference>
<gene>
    <name evidence="3" type="ORF">NA57DRAFT_38381</name>
</gene>
<dbReference type="Gene3D" id="3.40.50.720">
    <property type="entry name" value="NAD(P)-binding Rossmann-like Domain"/>
    <property type="match status" value="1"/>
</dbReference>
<organism evidence="3 4">
    <name type="scientific">Rhizodiscina lignyota</name>
    <dbReference type="NCBI Taxonomy" id="1504668"/>
    <lineage>
        <taxon>Eukaryota</taxon>
        <taxon>Fungi</taxon>
        <taxon>Dikarya</taxon>
        <taxon>Ascomycota</taxon>
        <taxon>Pezizomycotina</taxon>
        <taxon>Dothideomycetes</taxon>
        <taxon>Pleosporomycetidae</taxon>
        <taxon>Aulographales</taxon>
        <taxon>Rhizodiscinaceae</taxon>
        <taxon>Rhizodiscina</taxon>
    </lineage>
</organism>
<proteinExistence type="predicted"/>
<dbReference type="GO" id="GO:0000166">
    <property type="term" value="F:nucleotide binding"/>
    <property type="evidence" value="ECO:0007669"/>
    <property type="project" value="InterPro"/>
</dbReference>
<dbReference type="SUPFAM" id="SSF55347">
    <property type="entry name" value="Glyceraldehyde-3-phosphate dehydrogenase-like, C-terminal domain"/>
    <property type="match status" value="1"/>
</dbReference>
<keyword evidence="4" id="KW-1185">Reference proteome</keyword>
<dbReference type="InterPro" id="IPR055080">
    <property type="entry name" value="Gal80p-like_C"/>
</dbReference>
<dbReference type="Proteomes" id="UP000799772">
    <property type="component" value="Unassembled WGS sequence"/>
</dbReference>
<dbReference type="PANTHER" id="PTHR43708">
    <property type="entry name" value="CONSERVED EXPRESSED OXIDOREDUCTASE (EUROFUNG)"/>
    <property type="match status" value="1"/>
</dbReference>
<sequence>MAPIRVGIIGLSASGTSGTSWAEKAHLDYLRASPKYTVTAVCNSSVASAEKAIKTFELGADAKAYGNPEDIANDPNVDLVVVVTRVDKHAGGIVPALRAGKDVFCEWPLVRNVAEAEEVAKLAREKRVRTMVGLQGHVAPVVNKVKELVEHGKIGNVLSTTWIGSPSNGGAVEGKGVFYFTDREVGGNPLTIHFGHSIDYVLYALGEFESFNSLLAQQRKSVTIIDRATNEVVEKDRPKNTFDQMIVQGRLQSNSDPKPVLSYHMRGGDAFPSDPKLIWRVYGSTGEIQVTASGPSLSVGYPDTELKLFDAESEKVEEVELEKSDFFDSLPLLGRNIGRLYEAFADGKGGYPDFEHALKRHRLLDEMERRADGGSQLLGAEYLKAKV</sequence>
<feature type="domain" description="Gfo/Idh/MocA-like oxidoreductase N-terminal" evidence="1">
    <location>
        <begin position="5"/>
        <end position="133"/>
    </location>
</feature>
<feature type="domain" description="Gal80p-like C-terminal" evidence="2">
    <location>
        <begin position="140"/>
        <end position="291"/>
    </location>
</feature>
<protein>
    <submittedName>
        <fullName evidence="3">NAD-P-binding protein</fullName>
    </submittedName>
</protein>
<dbReference type="Pfam" id="PF01408">
    <property type="entry name" value="GFO_IDH_MocA"/>
    <property type="match status" value="1"/>
</dbReference>
<dbReference type="EMBL" id="ML978125">
    <property type="protein sequence ID" value="KAF2099742.1"/>
    <property type="molecule type" value="Genomic_DNA"/>
</dbReference>
<dbReference type="InterPro" id="IPR036291">
    <property type="entry name" value="NAD(P)-bd_dom_sf"/>
</dbReference>